<dbReference type="RefSeq" id="WP_014808824.1">
    <property type="nucleotide sequence ID" value="NC_018025.1"/>
</dbReference>
<evidence type="ECO:0000313" key="7">
    <source>
        <dbReference type="EMBL" id="AFM23668.1"/>
    </source>
</evidence>
<comment type="subcellular location">
    <subcellularLocation>
        <location evidence="1">Cell membrane</location>
        <topology evidence="1">Multi-pass membrane protein</topology>
    </subcellularLocation>
</comment>
<evidence type="ECO:0000256" key="5">
    <source>
        <dbReference type="ARBA" id="ARBA00023136"/>
    </source>
</evidence>
<dbReference type="PATRIC" id="fig|706587.4.peg.1087"/>
<keyword evidence="5 6" id="KW-0472">Membrane</keyword>
<feature type="transmembrane region" description="Helical" evidence="6">
    <location>
        <begin position="330"/>
        <end position="352"/>
    </location>
</feature>
<evidence type="ECO:0000256" key="3">
    <source>
        <dbReference type="ARBA" id="ARBA00022692"/>
    </source>
</evidence>
<evidence type="ECO:0000313" key="8">
    <source>
        <dbReference type="Proteomes" id="UP000006055"/>
    </source>
</evidence>
<organism evidence="7 8">
    <name type="scientific">Desulfomonile tiedjei (strain ATCC 49306 / DSM 6799 / DCB-1)</name>
    <dbReference type="NCBI Taxonomy" id="706587"/>
    <lineage>
        <taxon>Bacteria</taxon>
        <taxon>Pseudomonadati</taxon>
        <taxon>Thermodesulfobacteriota</taxon>
        <taxon>Desulfomonilia</taxon>
        <taxon>Desulfomonilales</taxon>
        <taxon>Desulfomonilaceae</taxon>
        <taxon>Desulfomonile</taxon>
    </lineage>
</organism>
<dbReference type="KEGG" id="dti:Desti_0949"/>
<dbReference type="PANTHER" id="PTHR30250:SF11">
    <property type="entry name" value="O-ANTIGEN TRANSPORTER-RELATED"/>
    <property type="match status" value="1"/>
</dbReference>
<feature type="transmembrane region" description="Helical" evidence="6">
    <location>
        <begin position="79"/>
        <end position="106"/>
    </location>
</feature>
<dbReference type="EMBL" id="CP003360">
    <property type="protein sequence ID" value="AFM23668.1"/>
    <property type="molecule type" value="Genomic_DNA"/>
</dbReference>
<gene>
    <name evidence="7" type="ordered locus">Desti_0949</name>
</gene>
<feature type="transmembrane region" description="Helical" evidence="6">
    <location>
        <begin position="44"/>
        <end position="67"/>
    </location>
</feature>
<keyword evidence="2" id="KW-1003">Cell membrane</keyword>
<keyword evidence="4 6" id="KW-1133">Transmembrane helix</keyword>
<dbReference type="Proteomes" id="UP000006055">
    <property type="component" value="Chromosome"/>
</dbReference>
<feature type="transmembrane region" description="Helical" evidence="6">
    <location>
        <begin position="12"/>
        <end position="32"/>
    </location>
</feature>
<feature type="transmembrane region" description="Helical" evidence="6">
    <location>
        <begin position="144"/>
        <end position="166"/>
    </location>
</feature>
<proteinExistence type="predicted"/>
<keyword evidence="8" id="KW-1185">Reference proteome</keyword>
<feature type="transmembrane region" description="Helical" evidence="6">
    <location>
        <begin position="416"/>
        <end position="434"/>
    </location>
</feature>
<dbReference type="InterPro" id="IPR002797">
    <property type="entry name" value="Polysacc_synth"/>
</dbReference>
<name>I4C277_DESTA</name>
<feature type="transmembrane region" description="Helical" evidence="6">
    <location>
        <begin position="172"/>
        <end position="195"/>
    </location>
</feature>
<dbReference type="InterPro" id="IPR050833">
    <property type="entry name" value="Poly_Biosynth_Transport"/>
</dbReference>
<dbReference type="STRING" id="706587.Desti_0949"/>
<dbReference type="HOGENOM" id="CLU_022017_6_2_7"/>
<dbReference type="CDD" id="cd13128">
    <property type="entry name" value="MATE_Wzx_like"/>
    <property type="match status" value="1"/>
</dbReference>
<dbReference type="OrthoDB" id="5240734at2"/>
<feature type="transmembrane region" description="Helical" evidence="6">
    <location>
        <begin position="359"/>
        <end position="377"/>
    </location>
</feature>
<evidence type="ECO:0000256" key="6">
    <source>
        <dbReference type="SAM" id="Phobius"/>
    </source>
</evidence>
<keyword evidence="3 6" id="KW-0812">Transmembrane</keyword>
<evidence type="ECO:0000256" key="4">
    <source>
        <dbReference type="ARBA" id="ARBA00022989"/>
    </source>
</evidence>
<feature type="transmembrane region" description="Helical" evidence="6">
    <location>
        <begin position="112"/>
        <end position="132"/>
    </location>
</feature>
<evidence type="ECO:0000256" key="2">
    <source>
        <dbReference type="ARBA" id="ARBA00022475"/>
    </source>
</evidence>
<dbReference type="Pfam" id="PF01943">
    <property type="entry name" value="Polysacc_synt"/>
    <property type="match status" value="1"/>
</dbReference>
<reference evidence="8" key="1">
    <citation type="submission" date="2012-06" db="EMBL/GenBank/DDBJ databases">
        <title>Complete sequence of chromosome of Desulfomonile tiedjei DSM 6799.</title>
        <authorList>
            <person name="Lucas S."/>
            <person name="Copeland A."/>
            <person name="Lapidus A."/>
            <person name="Glavina del Rio T."/>
            <person name="Dalin E."/>
            <person name="Tice H."/>
            <person name="Bruce D."/>
            <person name="Goodwin L."/>
            <person name="Pitluck S."/>
            <person name="Peters L."/>
            <person name="Ovchinnikova G."/>
            <person name="Zeytun A."/>
            <person name="Lu M."/>
            <person name="Kyrpides N."/>
            <person name="Mavromatis K."/>
            <person name="Ivanova N."/>
            <person name="Brettin T."/>
            <person name="Detter J.C."/>
            <person name="Han C."/>
            <person name="Larimer F."/>
            <person name="Land M."/>
            <person name="Hauser L."/>
            <person name="Markowitz V."/>
            <person name="Cheng J.-F."/>
            <person name="Hugenholtz P."/>
            <person name="Woyke T."/>
            <person name="Wu D."/>
            <person name="Spring S."/>
            <person name="Schroeder M."/>
            <person name="Brambilla E."/>
            <person name="Klenk H.-P."/>
            <person name="Eisen J.A."/>
        </authorList>
    </citation>
    <scope>NUCLEOTIDE SEQUENCE [LARGE SCALE GENOMIC DNA]</scope>
    <source>
        <strain evidence="8">ATCC 49306 / DSM 6799 / DCB-1</strain>
    </source>
</reference>
<dbReference type="AlphaFoldDB" id="I4C277"/>
<dbReference type="GO" id="GO:0005886">
    <property type="term" value="C:plasma membrane"/>
    <property type="evidence" value="ECO:0007669"/>
    <property type="project" value="UniProtKB-SubCell"/>
</dbReference>
<protein>
    <submittedName>
        <fullName evidence="7">Membrane protein involved in the export of O-antigen and teichoic acid</fullName>
    </submittedName>
</protein>
<dbReference type="PANTHER" id="PTHR30250">
    <property type="entry name" value="PST FAMILY PREDICTED COLANIC ACID TRANSPORTER"/>
    <property type="match status" value="1"/>
</dbReference>
<feature type="transmembrane region" description="Helical" evidence="6">
    <location>
        <begin position="440"/>
        <end position="460"/>
    </location>
</feature>
<dbReference type="eggNOG" id="COG2244">
    <property type="taxonomic scope" value="Bacteria"/>
</dbReference>
<evidence type="ECO:0000256" key="1">
    <source>
        <dbReference type="ARBA" id="ARBA00004651"/>
    </source>
</evidence>
<feature type="transmembrane region" description="Helical" evidence="6">
    <location>
        <begin position="294"/>
        <end position="318"/>
    </location>
</feature>
<sequence>MSSGFSILKNTLALAVPNVLNPIVSFALILVISRYMGVEGLGAYSLVLSYFGLFATLASLGLADLVVREAARKPHETHSLFANALAFGSISSAISLFGMNVLVMLMGYERDLVIASFVCSLALIVSTAVSYLEAIFRSEEKSEYVAFCFLFENAIRVAVSVLLLIAGYGITMLFVAVLASRVLGFFALFSFYLKLFGKPIWHFNRDTWRLLYRQSATFASIAIFSTIHLSIDQILLSKLQSIESVGIYSAADRLLSICKTLPVSFASALLPFFTRSFAHGSDELLRLITRSLGYILVLVLPLTVGTFILSGNFIHIIFGEKFVRAGPVLQVHILSLIPFSMVFVLAQVLIATDNQAVDLTINIVAAVMNFVLNLILIPYLAEIGAVLATLLTIIVFNSLQNLYIRKRLFHIPFGDVYMRPLIAAGIMGCVTYALKDFNVFLNVGVSAIVYAAAAILLRAIAVEDLKSITSVFSAGKAE</sequence>
<accession>I4C277</accession>